<organism evidence="2">
    <name type="scientific">Gongylonema pulchrum</name>
    <dbReference type="NCBI Taxonomy" id="637853"/>
    <lineage>
        <taxon>Eukaryota</taxon>
        <taxon>Metazoa</taxon>
        <taxon>Ecdysozoa</taxon>
        <taxon>Nematoda</taxon>
        <taxon>Chromadorea</taxon>
        <taxon>Rhabditida</taxon>
        <taxon>Spirurina</taxon>
        <taxon>Spiruromorpha</taxon>
        <taxon>Spiruroidea</taxon>
        <taxon>Gongylonematidae</taxon>
        <taxon>Gongylonema</taxon>
    </lineage>
</organism>
<protein>
    <submittedName>
        <fullName evidence="2">PIP49_C domain-containing protein</fullName>
    </submittedName>
</protein>
<accession>A0A183E2K1</accession>
<proteinExistence type="predicted"/>
<dbReference type="PANTHER" id="PTHR21093">
    <property type="entry name" value="DIVERGENT PROTEIN KINASE DOMAIN 1C-RELATED"/>
    <property type="match status" value="1"/>
</dbReference>
<dbReference type="PANTHER" id="PTHR21093:SF2">
    <property type="entry name" value="DIVERGENT PROTEIN KINASE DOMAIN 1C"/>
    <property type="match status" value="1"/>
</dbReference>
<dbReference type="InterPro" id="IPR022049">
    <property type="entry name" value="FAM69_kinase_dom"/>
</dbReference>
<sequence>LNLCSAYAEKKVSGDLCNRLCYRKDWNVLDIHEGNKIVIIIKDGGQEVVLKSQHASIDDFQHLDRRVNESDFFDAVLGTVNYNLRLGWPAHYKRHLIEILWPTYVRKQGGPLSDADRRSLWALLSQDEYITFRVLPLSRVTPKIIGSCGHFYQVEKLVAFHMKGYYMNLKAKILLHL</sequence>
<evidence type="ECO:0000259" key="1">
    <source>
        <dbReference type="Pfam" id="PF12260"/>
    </source>
</evidence>
<dbReference type="AlphaFoldDB" id="A0A183E2K1"/>
<dbReference type="Pfam" id="PF12260">
    <property type="entry name" value="PIP49_C"/>
    <property type="match status" value="1"/>
</dbReference>
<feature type="domain" description="FAM69 protein-kinase" evidence="1">
    <location>
        <begin position="120"/>
        <end position="164"/>
    </location>
</feature>
<reference evidence="2" key="1">
    <citation type="submission" date="2016-06" db="UniProtKB">
        <authorList>
            <consortium name="WormBaseParasite"/>
        </authorList>
    </citation>
    <scope>IDENTIFICATION</scope>
</reference>
<dbReference type="WBParaSite" id="GPUH_0001521201-mRNA-1">
    <property type="protein sequence ID" value="GPUH_0001521201-mRNA-1"/>
    <property type="gene ID" value="GPUH_0001521201"/>
</dbReference>
<evidence type="ECO:0000313" key="2">
    <source>
        <dbReference type="WBParaSite" id="GPUH_0001521201-mRNA-1"/>
    </source>
</evidence>
<name>A0A183E2K1_9BILA</name>